<dbReference type="InterPro" id="IPR050545">
    <property type="entry name" value="Mycobact_MmpL"/>
</dbReference>
<dbReference type="RefSeq" id="WP_345733646.1">
    <property type="nucleotide sequence ID" value="NZ_BAAAYN010000079.1"/>
</dbReference>
<feature type="domain" description="Membrane transport protein MMPL" evidence="8">
    <location>
        <begin position="463"/>
        <end position="717"/>
    </location>
</feature>
<dbReference type="Proteomes" id="UP001501676">
    <property type="component" value="Unassembled WGS sequence"/>
</dbReference>
<protein>
    <submittedName>
        <fullName evidence="9">MMPL family transporter</fullName>
    </submittedName>
</protein>
<sequence length="750" mass="77676">MLGLRNSPSGVPENRPPLRPPVVERIADWSARHRFVAIAGWLVAVLLAVVAGGLVPGPGARSVDPGETGRAQQVLDAQEDAQAIQESVLVQAADPAAVRTAVAGLVAALRGAAVAEVWSPLDPGRTERLTPDRRSALVTYQIAGPVEGASVRADEVAAVVGRVADDHPGVRLALAGDRSLAAAVETAIGDDVRRSERISLPLTVAILLVVFGALVAASIPVLLTATAVVTTFGLLQVVDHWLAVNSAANTMVLLIGVAVGVDYALFSLRRVREERAAGQDTRSAVRIAARTSGRVILVSGLIVIVCLSGLLLTGIGVFRGAAIGIALVVAVAMLGSLTVLPAVLAALGHRVEWGRLPWWGRRRAAGRPSRAWGRLASAVTRRPVAWGGAAVVGLLLMAVPATGMRLQDAPVTDSLPRSVPAIDAGVRMNDAFPGAAAPARVVVWADPGVPLDARQVAEALGGIDRVTVAEYGDAVLARVPLPGSGTDPTSTRALRDLRTQVLPDALHDLDGVHWAVAGRTAFAADFADQLSRRTPLVLAFVLGLAFVLLFAVFRSIRVAAASIGLNLLSVGAAYGVLTWVFQEGNLSGPLGFTAYGGVVGWLPLFLFVLLFGLSMDYHVFILSRIRERRAADAAVGPGAHRDAIVGGIASSAGVVSSAAVIMTAAFSIFVTLSAVEYKMLGVGAAVAILLDATVVRGVLLPATLAVLGPRALGPRRAPEPPRSTLDPRSVVDESSGTRHDAVPNPANADG</sequence>
<feature type="transmembrane region" description="Helical" evidence="7">
    <location>
        <begin position="601"/>
        <end position="622"/>
    </location>
</feature>
<proteinExistence type="predicted"/>
<dbReference type="Gene3D" id="1.20.1640.10">
    <property type="entry name" value="Multidrug efflux transporter AcrB transmembrane domain"/>
    <property type="match status" value="2"/>
</dbReference>
<evidence type="ECO:0000259" key="8">
    <source>
        <dbReference type="Pfam" id="PF03176"/>
    </source>
</evidence>
<keyword evidence="2" id="KW-1003">Cell membrane</keyword>
<feature type="transmembrane region" description="Helical" evidence="7">
    <location>
        <begin position="643"/>
        <end position="670"/>
    </location>
</feature>
<evidence type="ECO:0000313" key="9">
    <source>
        <dbReference type="EMBL" id="GAA3398200.1"/>
    </source>
</evidence>
<feature type="transmembrane region" description="Helical" evidence="7">
    <location>
        <begin position="321"/>
        <end position="347"/>
    </location>
</feature>
<dbReference type="SUPFAM" id="SSF82866">
    <property type="entry name" value="Multidrug efflux transporter AcrB transmembrane domain"/>
    <property type="match status" value="2"/>
</dbReference>
<feature type="compositionally biased region" description="Basic and acidic residues" evidence="6">
    <location>
        <begin position="729"/>
        <end position="741"/>
    </location>
</feature>
<feature type="transmembrane region" description="Helical" evidence="7">
    <location>
        <begin position="247"/>
        <end position="266"/>
    </location>
</feature>
<dbReference type="EMBL" id="BAAAYN010000079">
    <property type="protein sequence ID" value="GAA3398200.1"/>
    <property type="molecule type" value="Genomic_DNA"/>
</dbReference>
<evidence type="ECO:0000256" key="6">
    <source>
        <dbReference type="SAM" id="MobiDB-lite"/>
    </source>
</evidence>
<name>A0ABP6TD97_9ACTN</name>
<feature type="transmembrane region" description="Helical" evidence="7">
    <location>
        <begin position="682"/>
        <end position="707"/>
    </location>
</feature>
<evidence type="ECO:0000256" key="3">
    <source>
        <dbReference type="ARBA" id="ARBA00022692"/>
    </source>
</evidence>
<accession>A0ABP6TD97</accession>
<dbReference type="Pfam" id="PF03176">
    <property type="entry name" value="MMPL"/>
    <property type="match status" value="2"/>
</dbReference>
<feature type="transmembrane region" description="Helical" evidence="7">
    <location>
        <begin position="295"/>
        <end position="315"/>
    </location>
</feature>
<feature type="transmembrane region" description="Helical" evidence="7">
    <location>
        <begin position="536"/>
        <end position="553"/>
    </location>
</feature>
<dbReference type="PANTHER" id="PTHR33406:SF13">
    <property type="entry name" value="MEMBRANE PROTEIN YDFJ"/>
    <property type="match status" value="1"/>
</dbReference>
<feature type="transmembrane region" description="Helical" evidence="7">
    <location>
        <begin position="560"/>
        <end position="581"/>
    </location>
</feature>
<feature type="region of interest" description="Disordered" evidence="6">
    <location>
        <begin position="1"/>
        <end position="20"/>
    </location>
</feature>
<dbReference type="PANTHER" id="PTHR33406">
    <property type="entry name" value="MEMBRANE PROTEIN MJ1562-RELATED"/>
    <property type="match status" value="1"/>
</dbReference>
<gene>
    <name evidence="9" type="ORF">GCM10020369_80950</name>
</gene>
<reference evidence="10" key="1">
    <citation type="journal article" date="2019" name="Int. J. Syst. Evol. Microbiol.">
        <title>The Global Catalogue of Microorganisms (GCM) 10K type strain sequencing project: providing services to taxonomists for standard genome sequencing and annotation.</title>
        <authorList>
            <consortium name="The Broad Institute Genomics Platform"/>
            <consortium name="The Broad Institute Genome Sequencing Center for Infectious Disease"/>
            <person name="Wu L."/>
            <person name="Ma J."/>
        </authorList>
    </citation>
    <scope>NUCLEOTIDE SEQUENCE [LARGE SCALE GENOMIC DNA]</scope>
    <source>
        <strain evidence="10">JCM 9458</strain>
    </source>
</reference>
<keyword evidence="5 7" id="KW-0472">Membrane</keyword>
<comment type="caution">
    <text evidence="9">The sequence shown here is derived from an EMBL/GenBank/DDBJ whole genome shotgun (WGS) entry which is preliminary data.</text>
</comment>
<evidence type="ECO:0000256" key="4">
    <source>
        <dbReference type="ARBA" id="ARBA00022989"/>
    </source>
</evidence>
<keyword evidence="3 7" id="KW-0812">Transmembrane</keyword>
<feature type="transmembrane region" description="Helical" evidence="7">
    <location>
        <begin position="384"/>
        <end position="403"/>
    </location>
</feature>
<comment type="subcellular location">
    <subcellularLocation>
        <location evidence="1">Cell membrane</location>
        <topology evidence="1">Multi-pass membrane protein</topology>
    </subcellularLocation>
</comment>
<feature type="transmembrane region" description="Helical" evidence="7">
    <location>
        <begin position="202"/>
        <end position="235"/>
    </location>
</feature>
<evidence type="ECO:0000313" key="10">
    <source>
        <dbReference type="Proteomes" id="UP001501676"/>
    </source>
</evidence>
<keyword evidence="10" id="KW-1185">Reference proteome</keyword>
<feature type="region of interest" description="Disordered" evidence="6">
    <location>
        <begin position="711"/>
        <end position="750"/>
    </location>
</feature>
<feature type="domain" description="Membrane transport protein MMPL" evidence="8">
    <location>
        <begin position="79"/>
        <end position="385"/>
    </location>
</feature>
<evidence type="ECO:0000256" key="1">
    <source>
        <dbReference type="ARBA" id="ARBA00004651"/>
    </source>
</evidence>
<keyword evidence="4 7" id="KW-1133">Transmembrane helix</keyword>
<evidence type="ECO:0000256" key="7">
    <source>
        <dbReference type="SAM" id="Phobius"/>
    </source>
</evidence>
<evidence type="ECO:0000256" key="2">
    <source>
        <dbReference type="ARBA" id="ARBA00022475"/>
    </source>
</evidence>
<organism evidence="9 10">
    <name type="scientific">Cryptosporangium minutisporangium</name>
    <dbReference type="NCBI Taxonomy" id="113569"/>
    <lineage>
        <taxon>Bacteria</taxon>
        <taxon>Bacillati</taxon>
        <taxon>Actinomycetota</taxon>
        <taxon>Actinomycetes</taxon>
        <taxon>Cryptosporangiales</taxon>
        <taxon>Cryptosporangiaceae</taxon>
        <taxon>Cryptosporangium</taxon>
    </lineage>
</organism>
<dbReference type="InterPro" id="IPR004869">
    <property type="entry name" value="MMPL_dom"/>
</dbReference>
<feature type="transmembrane region" description="Helical" evidence="7">
    <location>
        <begin position="35"/>
        <end position="55"/>
    </location>
</feature>
<evidence type="ECO:0000256" key="5">
    <source>
        <dbReference type="ARBA" id="ARBA00023136"/>
    </source>
</evidence>